<accession>A0AA35L7M9</accession>
<name>A0AA35L7M9_9SAUR</name>
<gene>
    <name evidence="3" type="ORF">PODLI_1B007739</name>
</gene>
<feature type="compositionally biased region" description="Low complexity" evidence="1">
    <location>
        <begin position="163"/>
        <end position="192"/>
    </location>
</feature>
<evidence type="ECO:0000259" key="2">
    <source>
        <dbReference type="PROSITE" id="PS50824"/>
    </source>
</evidence>
<dbReference type="PROSITE" id="PS50824">
    <property type="entry name" value="DAPIN"/>
    <property type="match status" value="1"/>
</dbReference>
<keyword evidence="4" id="KW-1185">Reference proteome</keyword>
<dbReference type="EMBL" id="OX395138">
    <property type="protein sequence ID" value="CAI5791029.1"/>
    <property type="molecule type" value="Genomic_DNA"/>
</dbReference>
<feature type="compositionally biased region" description="Low complexity" evidence="1">
    <location>
        <begin position="123"/>
        <end position="154"/>
    </location>
</feature>
<dbReference type="InterPro" id="IPR011029">
    <property type="entry name" value="DEATH-like_dom_sf"/>
</dbReference>
<dbReference type="AlphaFoldDB" id="A0AA35L7M9"/>
<sequence>MARSAKDRLLDCLENLNEGELRRFKAKLNGFPISKGYDNIPRGRLQKADALDLKDLLISFYAEEYAVKLTAKVLKAINCKDRAEELLAAAGKRLRMPCKGQGKKVPPAQAAGTGRAPQRGRTAQRGGAAPRGSGAAQRGRAAPRGSGAAPRGSGTAQRGCATPRGSGAAQRGRAAPRGSGAAQRGRAAPRGSCAAQSGGAAPRGSGTAQSGGAAPGGSLAAQSGGAAPGGPLTAQSAFWLPFSFGPGRGGY</sequence>
<evidence type="ECO:0000313" key="3">
    <source>
        <dbReference type="EMBL" id="CAI5791029.1"/>
    </source>
</evidence>
<dbReference type="SUPFAM" id="SSF47986">
    <property type="entry name" value="DEATH domain"/>
    <property type="match status" value="1"/>
</dbReference>
<feature type="domain" description="Pyrin" evidence="2">
    <location>
        <begin position="1"/>
        <end position="92"/>
    </location>
</feature>
<dbReference type="SMART" id="SM01289">
    <property type="entry name" value="PYRIN"/>
    <property type="match status" value="1"/>
</dbReference>
<feature type="region of interest" description="Disordered" evidence="1">
    <location>
        <begin position="97"/>
        <end position="234"/>
    </location>
</feature>
<dbReference type="Gene3D" id="1.10.533.10">
    <property type="entry name" value="Death Domain, Fas"/>
    <property type="match status" value="1"/>
</dbReference>
<evidence type="ECO:0000256" key="1">
    <source>
        <dbReference type="SAM" id="MobiDB-lite"/>
    </source>
</evidence>
<evidence type="ECO:0000313" key="4">
    <source>
        <dbReference type="Proteomes" id="UP001178461"/>
    </source>
</evidence>
<reference evidence="3" key="1">
    <citation type="submission" date="2022-12" db="EMBL/GenBank/DDBJ databases">
        <authorList>
            <person name="Alioto T."/>
            <person name="Alioto T."/>
            <person name="Gomez Garrido J."/>
        </authorList>
    </citation>
    <scope>NUCLEOTIDE SEQUENCE</scope>
</reference>
<protein>
    <recommendedName>
        <fullName evidence="2">Pyrin domain-containing protein</fullName>
    </recommendedName>
</protein>
<feature type="compositionally biased region" description="Low complexity" evidence="1">
    <location>
        <begin position="204"/>
        <end position="232"/>
    </location>
</feature>
<dbReference type="CDD" id="cd08321">
    <property type="entry name" value="Pyrin_ASC-like"/>
    <property type="match status" value="1"/>
</dbReference>
<dbReference type="InterPro" id="IPR004020">
    <property type="entry name" value="DAPIN"/>
</dbReference>
<proteinExistence type="predicted"/>
<organism evidence="3 4">
    <name type="scientific">Podarcis lilfordi</name>
    <name type="common">Lilford's wall lizard</name>
    <dbReference type="NCBI Taxonomy" id="74358"/>
    <lineage>
        <taxon>Eukaryota</taxon>
        <taxon>Metazoa</taxon>
        <taxon>Chordata</taxon>
        <taxon>Craniata</taxon>
        <taxon>Vertebrata</taxon>
        <taxon>Euteleostomi</taxon>
        <taxon>Lepidosauria</taxon>
        <taxon>Squamata</taxon>
        <taxon>Bifurcata</taxon>
        <taxon>Unidentata</taxon>
        <taxon>Episquamata</taxon>
        <taxon>Laterata</taxon>
        <taxon>Lacertibaenia</taxon>
        <taxon>Lacertidae</taxon>
        <taxon>Podarcis</taxon>
    </lineage>
</organism>
<dbReference type="Pfam" id="PF02758">
    <property type="entry name" value="PYRIN"/>
    <property type="match status" value="1"/>
</dbReference>
<dbReference type="Proteomes" id="UP001178461">
    <property type="component" value="Chromosome 13"/>
</dbReference>